<protein>
    <recommendedName>
        <fullName evidence="2">Type II toxin-antitoxin system RelE/ParE family toxin</fullName>
    </recommendedName>
</protein>
<proteinExistence type="predicted"/>
<name>A0A445MWX4_9BACT</name>
<reference evidence="1" key="1">
    <citation type="submission" date="2018-01" db="EMBL/GenBank/DDBJ databases">
        <authorList>
            <person name="Regsiter A."/>
            <person name="William W."/>
        </authorList>
    </citation>
    <scope>NUCLEOTIDE SEQUENCE</scope>
    <source>
        <strain evidence="1">TRIP AH-1</strain>
    </source>
</reference>
<evidence type="ECO:0008006" key="2">
    <source>
        <dbReference type="Google" id="ProtNLM"/>
    </source>
</evidence>
<dbReference type="AlphaFoldDB" id="A0A445MWX4"/>
<accession>A0A445MWX4</accession>
<organism evidence="1">
    <name type="scientific">uncultured Desulfobacterium sp</name>
    <dbReference type="NCBI Taxonomy" id="201089"/>
    <lineage>
        <taxon>Bacteria</taxon>
        <taxon>Pseudomonadati</taxon>
        <taxon>Thermodesulfobacteriota</taxon>
        <taxon>Desulfobacteria</taxon>
        <taxon>Desulfobacterales</taxon>
        <taxon>Desulfobacteriaceae</taxon>
        <taxon>Desulfobacterium</taxon>
        <taxon>environmental samples</taxon>
    </lineage>
</organism>
<dbReference type="EMBL" id="OJIN01000117">
    <property type="protein sequence ID" value="SPD73996.1"/>
    <property type="molecule type" value="Genomic_DNA"/>
</dbReference>
<dbReference type="Pfam" id="PF05973">
    <property type="entry name" value="Gp49"/>
    <property type="match status" value="1"/>
</dbReference>
<sequence length="117" mass="13825">MEFSIEFYETDAGRCPLREFLDDLKASDPDDFAAVLAGLSKLKNRHYHRPPLSKAIGDDLFELRHVGKLNTRVIYFFFKDRRIVAVHGVRTKAMKILKHDLQVANQRRHDWLKRFKK</sequence>
<evidence type="ECO:0000313" key="1">
    <source>
        <dbReference type="EMBL" id="SPD73996.1"/>
    </source>
</evidence>
<dbReference type="InterPro" id="IPR009241">
    <property type="entry name" value="HigB-like"/>
</dbReference>
<gene>
    <name evidence="1" type="ORF">PITCH_A2030140</name>
</gene>